<dbReference type="PROSITE" id="PS00352">
    <property type="entry name" value="CSD_1"/>
    <property type="match status" value="1"/>
</dbReference>
<dbReference type="InterPro" id="IPR050181">
    <property type="entry name" value="Cold_shock_domain"/>
</dbReference>
<evidence type="ECO:0000256" key="1">
    <source>
        <dbReference type="SAM" id="MobiDB-lite"/>
    </source>
</evidence>
<gene>
    <name evidence="3" type="ORF">MRATA1EN1_LOCUS29391</name>
</gene>
<evidence type="ECO:0000313" key="3">
    <source>
        <dbReference type="EMBL" id="CAI9180429.1"/>
    </source>
</evidence>
<feature type="compositionally biased region" description="Low complexity" evidence="1">
    <location>
        <begin position="262"/>
        <end position="276"/>
    </location>
</feature>
<sequence length="370" mass="39861">MSEVGETTLTEVAASIPPQASWKPLASLGGGDRALALDTGHLRGDEIPKATAGDAKGKEPKKVIAERVLGSVVWFSAKNGYGFISRHDTQEDVFVHHTAITWNNSRKHQGSVDKGKTVEFDVVQGEWGTEAANVTGPVGVPLKGSRYTAHRTSTRRGSSIHRHEPPPRSLKSTEDDVDERNGSSEVFTTAQGLRCPLPGHSQDQQLRSFPPSHRAPSVTRHPWILATTRGPLSDEQPGSAPTARQEGHPRQGRGLSYLLSHPRAGGTTPGPRRSPGIPEELEAEHSESGHEASSNPPQRPPPRYGSCRPSNRRRRPQQVPGAKEQDSEGGESTIRKSPTETPSSVAVAKKSDAPEKDNPLVIDVPSAYQA</sequence>
<protein>
    <recommendedName>
        <fullName evidence="2">CSD domain-containing protein</fullName>
    </recommendedName>
</protein>
<evidence type="ECO:0000313" key="4">
    <source>
        <dbReference type="Proteomes" id="UP001176941"/>
    </source>
</evidence>
<dbReference type="InterPro" id="IPR011129">
    <property type="entry name" value="CSD"/>
</dbReference>
<dbReference type="SMART" id="SM00357">
    <property type="entry name" value="CSP"/>
    <property type="match status" value="1"/>
</dbReference>
<dbReference type="InterPro" id="IPR019844">
    <property type="entry name" value="CSD_CS"/>
</dbReference>
<keyword evidence="4" id="KW-1185">Reference proteome</keyword>
<dbReference type="Gene3D" id="2.40.50.140">
    <property type="entry name" value="Nucleic acid-binding proteins"/>
    <property type="match status" value="1"/>
</dbReference>
<dbReference type="PANTHER" id="PTHR11544">
    <property type="entry name" value="COLD SHOCK DOMAIN CONTAINING PROTEINS"/>
    <property type="match status" value="1"/>
</dbReference>
<name>A0ABN9A351_RANTA</name>
<feature type="compositionally biased region" description="Basic residues" evidence="1">
    <location>
        <begin position="148"/>
        <end position="160"/>
    </location>
</feature>
<dbReference type="InterPro" id="IPR012340">
    <property type="entry name" value="NA-bd_OB-fold"/>
</dbReference>
<dbReference type="InterPro" id="IPR002059">
    <property type="entry name" value="CSP_DNA-bd"/>
</dbReference>
<feature type="region of interest" description="Disordered" evidence="1">
    <location>
        <begin position="133"/>
        <end position="370"/>
    </location>
</feature>
<dbReference type="CDD" id="cd04458">
    <property type="entry name" value="CSP_CDS"/>
    <property type="match status" value="1"/>
</dbReference>
<evidence type="ECO:0000259" key="2">
    <source>
        <dbReference type="PROSITE" id="PS51857"/>
    </source>
</evidence>
<accession>A0ABN9A351</accession>
<dbReference type="SUPFAM" id="SSF50249">
    <property type="entry name" value="Nucleic acid-binding proteins"/>
    <property type="match status" value="1"/>
</dbReference>
<proteinExistence type="predicted"/>
<dbReference type="Pfam" id="PF00313">
    <property type="entry name" value="CSD"/>
    <property type="match status" value="1"/>
</dbReference>
<feature type="compositionally biased region" description="Basic and acidic residues" evidence="1">
    <location>
        <begin position="161"/>
        <end position="182"/>
    </location>
</feature>
<feature type="domain" description="CSD" evidence="2">
    <location>
        <begin position="67"/>
        <end position="136"/>
    </location>
</feature>
<feature type="compositionally biased region" description="Basic and acidic residues" evidence="1">
    <location>
        <begin position="349"/>
        <end position="358"/>
    </location>
</feature>
<organism evidence="3 4">
    <name type="scientific">Rangifer tarandus platyrhynchus</name>
    <name type="common">Svalbard reindeer</name>
    <dbReference type="NCBI Taxonomy" id="3082113"/>
    <lineage>
        <taxon>Eukaryota</taxon>
        <taxon>Metazoa</taxon>
        <taxon>Chordata</taxon>
        <taxon>Craniata</taxon>
        <taxon>Vertebrata</taxon>
        <taxon>Euteleostomi</taxon>
        <taxon>Mammalia</taxon>
        <taxon>Eutheria</taxon>
        <taxon>Laurasiatheria</taxon>
        <taxon>Artiodactyla</taxon>
        <taxon>Ruminantia</taxon>
        <taxon>Pecora</taxon>
        <taxon>Cervidae</taxon>
        <taxon>Odocoileinae</taxon>
        <taxon>Rangifer</taxon>
    </lineage>
</organism>
<reference evidence="3" key="1">
    <citation type="submission" date="2023-04" db="EMBL/GenBank/DDBJ databases">
        <authorList>
            <consortium name="ELIXIR-Norway"/>
        </authorList>
    </citation>
    <scope>NUCLEOTIDE SEQUENCE [LARGE SCALE GENOMIC DNA]</scope>
</reference>
<dbReference type="Proteomes" id="UP001176941">
    <property type="component" value="Chromosome X"/>
</dbReference>
<dbReference type="EMBL" id="OX460343">
    <property type="protein sequence ID" value="CAI9180429.1"/>
    <property type="molecule type" value="Genomic_DNA"/>
</dbReference>
<dbReference type="PROSITE" id="PS51857">
    <property type="entry name" value="CSD_2"/>
    <property type="match status" value="1"/>
</dbReference>
<dbReference type="PRINTS" id="PR00050">
    <property type="entry name" value="COLDSHOCK"/>
</dbReference>